<gene>
    <name evidence="5" type="ORF">GCM10010423_63830</name>
</gene>
<dbReference type="CDD" id="cd03137">
    <property type="entry name" value="GATase1_AraC_1"/>
    <property type="match status" value="1"/>
</dbReference>
<proteinExistence type="predicted"/>
<dbReference type="EMBL" id="BAAATM010000020">
    <property type="protein sequence ID" value="GAA2554048.1"/>
    <property type="molecule type" value="Genomic_DNA"/>
</dbReference>
<dbReference type="Gene3D" id="1.10.10.60">
    <property type="entry name" value="Homeodomain-like"/>
    <property type="match status" value="1"/>
</dbReference>
<sequence length="331" mass="34711">MSDRRVVFVVFDGFQPLDLTGPHEVFDGAGGYACQVVAPRAGPVPSASGLLVHAAHGVADLDPAGADTLVVVGGRGVDRACRDEELVAWVAAAAAGARRVASVCGGAFLLAAAGLLDGRRVTTHWARGEQLAREHPGVRVDCDPVFVRDGPVWTSAGVSAGMDLALALVEDDLGRDVAHAVARRLVLFLRRPGGQSQFSVALWSRQPATDPVRAAVAAIHADPGARHDIAALAARAGLSPRHLQRRFTAELGVPPAAYVERVRVEAARRALTEGDEPVEAIARGCGFATAETLRRAFHRRLGVAPSDYRARFRSTAAPAGAPPVPEKGRSV</sequence>
<dbReference type="InterPro" id="IPR052158">
    <property type="entry name" value="INH-QAR"/>
</dbReference>
<evidence type="ECO:0000256" key="2">
    <source>
        <dbReference type="ARBA" id="ARBA00023125"/>
    </source>
</evidence>
<evidence type="ECO:0000313" key="6">
    <source>
        <dbReference type="Proteomes" id="UP001501095"/>
    </source>
</evidence>
<dbReference type="InterPro" id="IPR009057">
    <property type="entry name" value="Homeodomain-like_sf"/>
</dbReference>
<organism evidence="5 6">
    <name type="scientific">Streptomyces levis</name>
    <dbReference type="NCBI Taxonomy" id="285566"/>
    <lineage>
        <taxon>Bacteria</taxon>
        <taxon>Bacillati</taxon>
        <taxon>Actinomycetota</taxon>
        <taxon>Actinomycetes</taxon>
        <taxon>Kitasatosporales</taxon>
        <taxon>Streptomycetaceae</taxon>
        <taxon>Streptomyces</taxon>
    </lineage>
</organism>
<dbReference type="InterPro" id="IPR018062">
    <property type="entry name" value="HTH_AraC-typ_CS"/>
</dbReference>
<dbReference type="InterPro" id="IPR029062">
    <property type="entry name" value="Class_I_gatase-like"/>
</dbReference>
<dbReference type="PANTHER" id="PTHR43130">
    <property type="entry name" value="ARAC-FAMILY TRANSCRIPTIONAL REGULATOR"/>
    <property type="match status" value="1"/>
</dbReference>
<dbReference type="Pfam" id="PF01965">
    <property type="entry name" value="DJ-1_PfpI"/>
    <property type="match status" value="1"/>
</dbReference>
<dbReference type="Gene3D" id="3.40.50.880">
    <property type="match status" value="1"/>
</dbReference>
<keyword evidence="3" id="KW-0804">Transcription</keyword>
<reference evidence="5 6" key="1">
    <citation type="journal article" date="2019" name="Int. J. Syst. Evol. Microbiol.">
        <title>The Global Catalogue of Microorganisms (GCM) 10K type strain sequencing project: providing services to taxonomists for standard genome sequencing and annotation.</title>
        <authorList>
            <consortium name="The Broad Institute Genomics Platform"/>
            <consortium name="The Broad Institute Genome Sequencing Center for Infectious Disease"/>
            <person name="Wu L."/>
            <person name="Ma J."/>
        </authorList>
    </citation>
    <scope>NUCLEOTIDE SEQUENCE [LARGE SCALE GENOMIC DNA]</scope>
    <source>
        <strain evidence="5 6">JCM 6924</strain>
    </source>
</reference>
<comment type="caution">
    <text evidence="5">The sequence shown here is derived from an EMBL/GenBank/DDBJ whole genome shotgun (WGS) entry which is preliminary data.</text>
</comment>
<protein>
    <submittedName>
        <fullName evidence="5">GlxA family transcriptional regulator</fullName>
    </submittedName>
</protein>
<keyword evidence="2" id="KW-0238">DNA-binding</keyword>
<keyword evidence="1" id="KW-0805">Transcription regulation</keyword>
<evidence type="ECO:0000313" key="5">
    <source>
        <dbReference type="EMBL" id="GAA2554048.1"/>
    </source>
</evidence>
<dbReference type="Proteomes" id="UP001501095">
    <property type="component" value="Unassembled WGS sequence"/>
</dbReference>
<dbReference type="PROSITE" id="PS00041">
    <property type="entry name" value="HTH_ARAC_FAMILY_1"/>
    <property type="match status" value="1"/>
</dbReference>
<dbReference type="RefSeq" id="WP_344542803.1">
    <property type="nucleotide sequence ID" value="NZ_BAAATM010000020.1"/>
</dbReference>
<dbReference type="InterPro" id="IPR002818">
    <property type="entry name" value="DJ-1/PfpI"/>
</dbReference>
<accession>A0ABN3P0V9</accession>
<feature type="domain" description="HTH araC/xylS-type" evidence="4">
    <location>
        <begin position="213"/>
        <end position="311"/>
    </location>
</feature>
<dbReference type="SUPFAM" id="SSF46689">
    <property type="entry name" value="Homeodomain-like"/>
    <property type="match status" value="2"/>
</dbReference>
<dbReference type="Pfam" id="PF12833">
    <property type="entry name" value="HTH_18"/>
    <property type="match status" value="1"/>
</dbReference>
<dbReference type="SUPFAM" id="SSF52317">
    <property type="entry name" value="Class I glutamine amidotransferase-like"/>
    <property type="match status" value="1"/>
</dbReference>
<dbReference type="PROSITE" id="PS01124">
    <property type="entry name" value="HTH_ARAC_FAMILY_2"/>
    <property type="match status" value="1"/>
</dbReference>
<evidence type="ECO:0000259" key="4">
    <source>
        <dbReference type="PROSITE" id="PS01124"/>
    </source>
</evidence>
<evidence type="ECO:0000256" key="3">
    <source>
        <dbReference type="ARBA" id="ARBA00023163"/>
    </source>
</evidence>
<dbReference type="PANTHER" id="PTHR43130:SF3">
    <property type="entry name" value="HTH-TYPE TRANSCRIPTIONAL REGULATOR RV1931C"/>
    <property type="match status" value="1"/>
</dbReference>
<keyword evidence="6" id="KW-1185">Reference proteome</keyword>
<dbReference type="SMART" id="SM00342">
    <property type="entry name" value="HTH_ARAC"/>
    <property type="match status" value="1"/>
</dbReference>
<name>A0ABN3P0V9_9ACTN</name>
<dbReference type="InterPro" id="IPR018060">
    <property type="entry name" value="HTH_AraC"/>
</dbReference>
<evidence type="ECO:0000256" key="1">
    <source>
        <dbReference type="ARBA" id="ARBA00023015"/>
    </source>
</evidence>